<reference evidence="3 4" key="1">
    <citation type="journal article" date="2013" name="Mar. Genomics">
        <title>Expression of sulfatases in Rhodopirellula baltica and the diversity of sulfatases in the genus Rhodopirellula.</title>
        <authorList>
            <person name="Wegner C.E."/>
            <person name="Richter-Heitmann T."/>
            <person name="Klindworth A."/>
            <person name="Klockow C."/>
            <person name="Richter M."/>
            <person name="Achstetter T."/>
            <person name="Glockner F.O."/>
            <person name="Harder J."/>
        </authorList>
    </citation>
    <scope>NUCLEOTIDE SEQUENCE [LARGE SCALE GENOMIC DNA]</scope>
    <source>
        <strain evidence="3 4">SM41</strain>
    </source>
</reference>
<keyword evidence="2" id="KW-1133">Transmembrane helix</keyword>
<keyword evidence="2" id="KW-0472">Membrane</keyword>
<comment type="caution">
    <text evidence="3">The sequence shown here is derived from an EMBL/GenBank/DDBJ whole genome shotgun (WGS) entry which is preliminary data.</text>
</comment>
<dbReference type="RefSeq" id="WP_008678457.1">
    <property type="nucleotide sequence ID" value="NZ_ANOH01000181.1"/>
</dbReference>
<dbReference type="Proteomes" id="UP000011885">
    <property type="component" value="Unassembled WGS sequence"/>
</dbReference>
<protein>
    <recommendedName>
        <fullName evidence="5">AsmA-like C-terminal domain-containing protein</fullName>
    </recommendedName>
</protein>
<dbReference type="AlphaFoldDB" id="M5U3G8"/>
<accession>M5U3G8</accession>
<feature type="region of interest" description="Disordered" evidence="1">
    <location>
        <begin position="747"/>
        <end position="768"/>
    </location>
</feature>
<keyword evidence="4" id="KW-1185">Reference proteome</keyword>
<dbReference type="EMBL" id="ANOH01000181">
    <property type="protein sequence ID" value="EMI56000.1"/>
    <property type="molecule type" value="Genomic_DNA"/>
</dbReference>
<name>M5U3G8_9BACT</name>
<organism evidence="3 4">
    <name type="scientific">Rhodopirellula sallentina SM41</name>
    <dbReference type="NCBI Taxonomy" id="1263870"/>
    <lineage>
        <taxon>Bacteria</taxon>
        <taxon>Pseudomonadati</taxon>
        <taxon>Planctomycetota</taxon>
        <taxon>Planctomycetia</taxon>
        <taxon>Pirellulales</taxon>
        <taxon>Pirellulaceae</taxon>
        <taxon>Rhodopirellula</taxon>
    </lineage>
</organism>
<dbReference type="OrthoDB" id="244263at2"/>
<gene>
    <name evidence="3" type="ORF">RSSM_02564</name>
</gene>
<evidence type="ECO:0008006" key="5">
    <source>
        <dbReference type="Google" id="ProtNLM"/>
    </source>
</evidence>
<feature type="transmembrane region" description="Helical" evidence="2">
    <location>
        <begin position="35"/>
        <end position="55"/>
    </location>
</feature>
<evidence type="ECO:0000256" key="2">
    <source>
        <dbReference type="SAM" id="Phobius"/>
    </source>
</evidence>
<dbReference type="PATRIC" id="fig|1263870.3.peg.2727"/>
<evidence type="ECO:0000313" key="4">
    <source>
        <dbReference type="Proteomes" id="UP000011885"/>
    </source>
</evidence>
<sequence length="1258" mass="136564">MRRKAVHRYDYEVRERSQTERTRHRREDRSRRKQMIAVMTLVFVGLAIASGPSLISHSPLGRSFLAQTLNSFGWQAEASGVQVGWVTPFQATGVKLVGERSGSIVEIGELQTSLTLPQLISSELKSGRFGELVLRDVRVACSVDTSTSSIEEDLAVLMTPSESTTEVVPVGAIQIQGLHVDVTDAVTKETWSLSQSNASVLLDTDQLQSQWQGVLTQPGGGEGSMQGTATVGLLPQEGTPVQLEVESDSLPLSVVRLVARRFPESQLPAEITGDLSGSTRVEMPASGHPSVSLRKIEIRGLAAFDPVTRERLWSNELTQLDGDWMWMPGRIIARQMSAKTDFATVAMNGEFSDSFSISGANSNPLMWLDQVDATADILVDLPRLHAAMPGILPMRQGAVLHRGTLRATIEPLTAANVTAANARDQVTGKRRRRLVVQSEAIEATSDGKPIRIAPMNATAVVASNATELSAERFEMQSPFARIEGQGDIASGAAELSVNFGKLAQMLQPIFELDNQNLQGDVRASLRWDAEANGLWRLQGSSQVDNLAIEISPGQRLQQRHLVSTLDVEGKWSVSSRRWSLDELSRGSLRVQGDGMQTDVDLVQTIRGLDQNQLIPVRVRGRGQIESVSEILAPWMPESMIDCRGGFDFTARASINGTGNVLVQAFDGQVSSLRVPMSDQELRQELVKLHFDGRASWPQNEVVVRSMTVTGDAASAAIQGELINKRMDLEIAWLADLDRLQTSAAKRLAREPQQRSRTSAFNRSNPSSTRMAAFNSASEAPNQWDVGGQLEGNTIVVGDTVRLHLDTQIAGRDVVLSEPSVGGSRSNSSVVWSEPAIQIDGDLDLDLSTQAIHTDALQISTDWCGTTLAGTVAWRQETADVHLRGPARFKMDEVGRRLTALTGTTIVAEGLHETPVEIRYAQNSPSDYAFTVKGNLGWETVDTAGMLFGPAEVPFRMTESVVSVNASRIPVLGPSRLTPRMIGPQVAPLSDQPIDTATGEILLAGDVHYRPELYIEMKPGPIARGVALTPDMTGKWLKYLAPIAADAARVEGTFSADLQQAKVWVDDPSRSEVRGRLDIERVQMNAGPLADQVIASARQLQALAAIGSAASPPRTGRTLITMPAQSVEFQVSQGAVNHRALMFDVDRARVVTSGQVDFDGRLDLIAQIPLDARWLGSDLRGLAGQTMTLPIDGTLSRPSLDSAGIRRVVADFGVQAAQQAAQDAAGNFLQQQFGRGQQQLEEGINKGLEKLRFDKLFGN</sequence>
<keyword evidence="2" id="KW-0812">Transmembrane</keyword>
<evidence type="ECO:0000256" key="1">
    <source>
        <dbReference type="SAM" id="MobiDB-lite"/>
    </source>
</evidence>
<proteinExistence type="predicted"/>
<evidence type="ECO:0000313" key="3">
    <source>
        <dbReference type="EMBL" id="EMI56000.1"/>
    </source>
</evidence>
<feature type="compositionally biased region" description="Polar residues" evidence="1">
    <location>
        <begin position="754"/>
        <end position="768"/>
    </location>
</feature>